<dbReference type="InterPro" id="IPR001610">
    <property type="entry name" value="PAC"/>
</dbReference>
<dbReference type="InterPro" id="IPR035919">
    <property type="entry name" value="EAL_sf"/>
</dbReference>
<dbReference type="InterPro" id="IPR001633">
    <property type="entry name" value="EAL_dom"/>
</dbReference>
<evidence type="ECO:0000259" key="5">
    <source>
        <dbReference type="PROSITE" id="PS50887"/>
    </source>
</evidence>
<dbReference type="CDD" id="cd01948">
    <property type="entry name" value="EAL"/>
    <property type="match status" value="1"/>
</dbReference>
<dbReference type="SUPFAM" id="SSF55781">
    <property type="entry name" value="GAF domain-like"/>
    <property type="match status" value="1"/>
</dbReference>
<organism evidence="6 7">
    <name type="scientific">Holdemania filiformis</name>
    <dbReference type="NCBI Taxonomy" id="61171"/>
    <lineage>
        <taxon>Bacteria</taxon>
        <taxon>Bacillati</taxon>
        <taxon>Bacillota</taxon>
        <taxon>Erysipelotrichia</taxon>
        <taxon>Erysipelotrichales</taxon>
        <taxon>Erysipelotrichaceae</taxon>
        <taxon>Holdemania</taxon>
    </lineage>
</organism>
<dbReference type="SMART" id="SM00065">
    <property type="entry name" value="GAF"/>
    <property type="match status" value="1"/>
</dbReference>
<accession>A0A412FVE4</accession>
<name>A0A412FVE4_9FIRM</name>
<evidence type="ECO:0000259" key="4">
    <source>
        <dbReference type="PROSITE" id="PS50883"/>
    </source>
</evidence>
<dbReference type="RefSeq" id="WP_117895502.1">
    <property type="nucleotide sequence ID" value="NZ_CABJCV010000016.1"/>
</dbReference>
<evidence type="ECO:0000313" key="6">
    <source>
        <dbReference type="EMBL" id="RGR72121.1"/>
    </source>
</evidence>
<dbReference type="InterPro" id="IPR052155">
    <property type="entry name" value="Biofilm_reg_signaling"/>
</dbReference>
<dbReference type="PANTHER" id="PTHR44757:SF2">
    <property type="entry name" value="BIOFILM ARCHITECTURE MAINTENANCE PROTEIN MBAA"/>
    <property type="match status" value="1"/>
</dbReference>
<dbReference type="CDD" id="cd00130">
    <property type="entry name" value="PAS"/>
    <property type="match status" value="1"/>
</dbReference>
<dbReference type="InterPro" id="IPR000700">
    <property type="entry name" value="PAS-assoc_C"/>
</dbReference>
<dbReference type="Pfam" id="PF01590">
    <property type="entry name" value="GAF"/>
    <property type="match status" value="1"/>
</dbReference>
<dbReference type="GeneID" id="83016214"/>
<feature type="coiled-coil region" evidence="1">
    <location>
        <begin position="255"/>
        <end position="282"/>
    </location>
</feature>
<dbReference type="PROSITE" id="PS50112">
    <property type="entry name" value="PAS"/>
    <property type="match status" value="1"/>
</dbReference>
<protein>
    <submittedName>
        <fullName evidence="6">Diguanylate cyclase</fullName>
    </submittedName>
</protein>
<feature type="domain" description="PAS" evidence="2">
    <location>
        <begin position="275"/>
        <end position="350"/>
    </location>
</feature>
<dbReference type="InterPro" id="IPR035965">
    <property type="entry name" value="PAS-like_dom_sf"/>
</dbReference>
<dbReference type="SMART" id="SM00267">
    <property type="entry name" value="GGDEF"/>
    <property type="match status" value="2"/>
</dbReference>
<dbReference type="Pfam" id="PF00563">
    <property type="entry name" value="EAL"/>
    <property type="match status" value="1"/>
</dbReference>
<dbReference type="PANTHER" id="PTHR44757">
    <property type="entry name" value="DIGUANYLATE CYCLASE DGCP"/>
    <property type="match status" value="1"/>
</dbReference>
<dbReference type="Pfam" id="PF13426">
    <property type="entry name" value="PAS_9"/>
    <property type="match status" value="2"/>
</dbReference>
<reference evidence="6 7" key="1">
    <citation type="submission" date="2018-08" db="EMBL/GenBank/DDBJ databases">
        <title>A genome reference for cultivated species of the human gut microbiota.</title>
        <authorList>
            <person name="Zou Y."/>
            <person name="Xue W."/>
            <person name="Luo G."/>
        </authorList>
    </citation>
    <scope>NUCLEOTIDE SEQUENCE [LARGE SCALE GENOMIC DNA]</scope>
    <source>
        <strain evidence="6 7">AF24-29</strain>
    </source>
</reference>
<dbReference type="InterPro" id="IPR029787">
    <property type="entry name" value="Nucleotide_cyclase"/>
</dbReference>
<dbReference type="SUPFAM" id="SSF55073">
    <property type="entry name" value="Nucleotide cyclase"/>
    <property type="match status" value="2"/>
</dbReference>
<dbReference type="SUPFAM" id="SSF55785">
    <property type="entry name" value="PYP-like sensor domain (PAS domain)"/>
    <property type="match status" value="4"/>
</dbReference>
<feature type="domain" description="GGDEF" evidence="5">
    <location>
        <begin position="1170"/>
        <end position="1293"/>
    </location>
</feature>
<dbReference type="InterPro" id="IPR003018">
    <property type="entry name" value="GAF"/>
</dbReference>
<feature type="domain" description="EAL" evidence="4">
    <location>
        <begin position="1295"/>
        <end position="1549"/>
    </location>
</feature>
<dbReference type="InterPro" id="IPR043128">
    <property type="entry name" value="Rev_trsase/Diguanyl_cyclase"/>
</dbReference>
<dbReference type="FunFam" id="3.30.70.270:FF:000001">
    <property type="entry name" value="Diguanylate cyclase domain protein"/>
    <property type="match status" value="1"/>
</dbReference>
<dbReference type="Gene3D" id="3.30.450.20">
    <property type="entry name" value="PAS domain"/>
    <property type="match status" value="4"/>
</dbReference>
<dbReference type="CDD" id="cd01949">
    <property type="entry name" value="GGDEF"/>
    <property type="match status" value="2"/>
</dbReference>
<dbReference type="SUPFAM" id="SSF141868">
    <property type="entry name" value="EAL domain-like"/>
    <property type="match status" value="1"/>
</dbReference>
<evidence type="ECO:0000259" key="3">
    <source>
        <dbReference type="PROSITE" id="PS50113"/>
    </source>
</evidence>
<dbReference type="SMART" id="SM00091">
    <property type="entry name" value="PAS"/>
    <property type="match status" value="2"/>
</dbReference>
<keyword evidence="1" id="KW-0175">Coiled coil</keyword>
<dbReference type="PROSITE" id="PS50113">
    <property type="entry name" value="PAC"/>
    <property type="match status" value="1"/>
</dbReference>
<dbReference type="InterPro" id="IPR000160">
    <property type="entry name" value="GGDEF_dom"/>
</dbReference>
<dbReference type="InterPro" id="IPR029016">
    <property type="entry name" value="GAF-like_dom_sf"/>
</dbReference>
<sequence>MEKNTVKLRAAFEQLAQAVFIRRDLTALKEALSEALICSGLYPDMMAGRDDLLLSLSRYYKQTLPPKQIRWISLEVLREQPHLYALFAAFELDYPERKSACIQLRATVEEQQSQPVYVRLDLNLPVSLAFVPQLFTAHPRPFTLAEPEMMAEMAGVYLETNMPLFYISSSLLAQLGFTYEEFYGHCRNQLDLILMPNDVGTIKAQCQAAFQLGNEFQIQLRFVRKDRTPLWRQCQGFRFLTVQGRVAVLLYFADIQNVKESQAELEAQLDQLRRRSEEMTMLTDNLPGGICLIQLDDAQTLLYGNRRFYQLLHTTDEEIRQRYQNELGRMIHPDDQASVLKQIKEAFTAGFPGLQYQLRIQTDSGLLYLLVFASFALTGSVQTLNCVVLDITEGKQRELDIAMNEQRMTKALDQVGCVLFDYYFKTNQILGTPQACARYDFPAEAVNPEYFIDHGLILSPFGESFLTMIHRLRQGEERVSCIIKNRNHDGIVHWSQLTLITLADEFGCARQAVGIIEDITLQKDAELAYAKEQQYRKAIAAGACLMIEINLCDNLVEKISGDWSFLIDEATRTPYDQFQRNVARQQIHPDDRRAFLQTFSREALKTAYNQERREIPLQYRRLSQKRQMVWVETTAHIIQDPATQHLKVLFFIRDIDKEKKHELILQYQSQRDSLTGLLNKGSTEAQIQSVLENDPQALHALLVLDIDEFKKINDTFGHLYGDQVLSRIARQIREVFRENDVLGRIGGDEFAILMKNCKTEQIVRDKAEQLCQKLTTLFADGVSCSIGVSFFAKDGTYFYQLYQNADIALYQSKRQGKNQVQFYLPSMKQESWTVNSTEIDELRTEMPVIAAPEMEEHLTSQLLEELNDVIYVSDPKTYELLFINRTIKEDLNIIDDYIGKKCYKVLQGRDTPCPFCTNDKLKFNEYYVWEHTNELMNRDFIVKDKLIQWQGRTARMEFAMDIAEHNHLSKELSIQLERGNALLRNVRQIVDADSVSQAIDESLEGIGRYYAADRVLLSFLEENDSVYEWASVQQTSFKEAWNGLAEVLLEPGYAYFHKHDAYVLMDIDLLKSQNAELVRAFLRLGVRSLLVVPLLSQEKIIGCCAIVNSSAQGQDLSFVESLAAFLVSELLKYQAVEQLRFMSYHDPLTGLGNRNRYVEQLQKWQKHPLSQAGVLVCDVNGLKQLNELYGHHYGDQVLIELARILNLHARPDQLFRLGGDEFIAVYEEISYAEFQQRLARLKNAFTIIVNGVSMGSSWSGDEPDINALMNHADQLMYIAKQNYYKTTYNLSKHYRPETYQQVMEALKENRFTVYIQPKADLESGRILGGEALIRYLHPQLGVIPPARFVPVLENEHLIRIIDLFVLDEVCRMQQRRQQQSRDAVVLSLNFSRLTLLEENMALEVEKILSHYDFDPSLIEIEITETVGEIEKETLRTVIQSLKRLHLRISLDDFGTKYTNLSMLTVADFDVLKLDRSLIQELVASPQNQIIVASIISMCRQLGVSVIAEGVETEAQRDMLRQLQCGLGQGYLFGKPMPVGDFRTLFNKNGE</sequence>
<dbReference type="EMBL" id="QRUP01000016">
    <property type="protein sequence ID" value="RGR72121.1"/>
    <property type="molecule type" value="Genomic_DNA"/>
</dbReference>
<dbReference type="PROSITE" id="PS50883">
    <property type="entry name" value="EAL"/>
    <property type="match status" value="1"/>
</dbReference>
<dbReference type="Gene3D" id="3.20.20.450">
    <property type="entry name" value="EAL domain"/>
    <property type="match status" value="1"/>
</dbReference>
<dbReference type="PROSITE" id="PS50887">
    <property type="entry name" value="GGDEF"/>
    <property type="match status" value="2"/>
</dbReference>
<dbReference type="Gene3D" id="3.30.450.40">
    <property type="match status" value="1"/>
</dbReference>
<gene>
    <name evidence="6" type="ORF">DWY25_12495</name>
</gene>
<proteinExistence type="predicted"/>
<evidence type="ECO:0000259" key="2">
    <source>
        <dbReference type="PROSITE" id="PS50112"/>
    </source>
</evidence>
<keyword evidence="7" id="KW-1185">Reference proteome</keyword>
<dbReference type="SMART" id="SM00086">
    <property type="entry name" value="PAC"/>
    <property type="match status" value="3"/>
</dbReference>
<evidence type="ECO:0000256" key="1">
    <source>
        <dbReference type="SAM" id="Coils"/>
    </source>
</evidence>
<dbReference type="InterPro" id="IPR000014">
    <property type="entry name" value="PAS"/>
</dbReference>
<dbReference type="SMART" id="SM00052">
    <property type="entry name" value="EAL"/>
    <property type="match status" value="1"/>
</dbReference>
<feature type="domain" description="PAC" evidence="3">
    <location>
        <begin position="473"/>
        <end position="531"/>
    </location>
</feature>
<dbReference type="Gene3D" id="3.30.70.270">
    <property type="match status" value="2"/>
</dbReference>
<comment type="caution">
    <text evidence="6">The sequence shown here is derived from an EMBL/GenBank/DDBJ whole genome shotgun (WGS) entry which is preliminary data.</text>
</comment>
<dbReference type="NCBIfam" id="TIGR00254">
    <property type="entry name" value="GGDEF"/>
    <property type="match status" value="2"/>
</dbReference>
<feature type="domain" description="GGDEF" evidence="5">
    <location>
        <begin position="697"/>
        <end position="825"/>
    </location>
</feature>
<dbReference type="Proteomes" id="UP000284178">
    <property type="component" value="Unassembled WGS sequence"/>
</dbReference>
<dbReference type="Pfam" id="PF00990">
    <property type="entry name" value="GGDEF"/>
    <property type="match status" value="2"/>
</dbReference>
<evidence type="ECO:0000313" key="7">
    <source>
        <dbReference type="Proteomes" id="UP000284178"/>
    </source>
</evidence>